<reference evidence="3 4" key="1">
    <citation type="journal article" date="2012" name="Genome Biol.">
        <title>The genome of the polar eukaryotic microalga coccomyxa subellipsoidea reveals traits of cold adaptation.</title>
        <authorList>
            <person name="Blanc G."/>
            <person name="Agarkova I."/>
            <person name="Grimwood J."/>
            <person name="Kuo A."/>
            <person name="Brueggeman A."/>
            <person name="Dunigan D."/>
            <person name="Gurnon J."/>
            <person name="Ladunga I."/>
            <person name="Lindquist E."/>
            <person name="Lucas S."/>
            <person name="Pangilinan J."/>
            <person name="Proschold T."/>
            <person name="Salamov A."/>
            <person name="Schmutz J."/>
            <person name="Weeks D."/>
            <person name="Yamada T."/>
            <person name="Claverie J.M."/>
            <person name="Grigoriev I."/>
            <person name="Van Etten J."/>
            <person name="Lomsadze A."/>
            <person name="Borodovsky M."/>
        </authorList>
    </citation>
    <scope>NUCLEOTIDE SEQUENCE [LARGE SCALE GENOMIC DNA]</scope>
    <source>
        <strain evidence="3 4">C-169</strain>
    </source>
</reference>
<feature type="region of interest" description="Disordered" evidence="1">
    <location>
        <begin position="79"/>
        <end position="110"/>
    </location>
</feature>
<dbReference type="OrthoDB" id="10608057at2759"/>
<keyword evidence="2" id="KW-0732">Signal</keyword>
<feature type="signal peptide" evidence="2">
    <location>
        <begin position="1"/>
        <end position="27"/>
    </location>
</feature>
<evidence type="ECO:0000313" key="4">
    <source>
        <dbReference type="Proteomes" id="UP000007264"/>
    </source>
</evidence>
<feature type="chain" id="PRO_5003637310" evidence="2">
    <location>
        <begin position="28"/>
        <end position="289"/>
    </location>
</feature>
<keyword evidence="4" id="KW-1185">Reference proteome</keyword>
<name>I0YW28_COCSC</name>
<gene>
    <name evidence="3" type="ORF">COCSUDRAFT_42265</name>
</gene>
<dbReference type="EMBL" id="AGSI01000009">
    <property type="protein sequence ID" value="EIE22597.1"/>
    <property type="molecule type" value="Genomic_DNA"/>
</dbReference>
<evidence type="ECO:0000256" key="1">
    <source>
        <dbReference type="SAM" id="MobiDB-lite"/>
    </source>
</evidence>
<accession>I0YW28</accession>
<dbReference type="KEGG" id="csl:COCSUDRAFT_42265"/>
<dbReference type="RefSeq" id="XP_005647141.1">
    <property type="nucleotide sequence ID" value="XM_005647084.1"/>
</dbReference>
<proteinExistence type="predicted"/>
<dbReference type="Proteomes" id="UP000007264">
    <property type="component" value="Unassembled WGS sequence"/>
</dbReference>
<feature type="compositionally biased region" description="Low complexity" evidence="1">
    <location>
        <begin position="98"/>
        <end position="110"/>
    </location>
</feature>
<evidence type="ECO:0000313" key="3">
    <source>
        <dbReference type="EMBL" id="EIE22597.1"/>
    </source>
</evidence>
<comment type="caution">
    <text evidence="3">The sequence shown here is derived from an EMBL/GenBank/DDBJ whole genome shotgun (WGS) entry which is preliminary data.</text>
</comment>
<protein>
    <submittedName>
        <fullName evidence="3">Uncharacterized protein</fullName>
    </submittedName>
</protein>
<dbReference type="AlphaFoldDB" id="I0YW28"/>
<dbReference type="GeneID" id="17040584"/>
<sequence>MLRMSSWANIFWWAFLSTISLEPAAAAASPEAAADAVSAVLASAPAPEVADFLATLAAAAPASAPSAAAFLGPAAELSTPAPAPAPGPAAQSEAYGTPANAPEPAAAAQQPPFSLNASLAAANASAAASAMRSFQAAASSAVSAATGSVGGNGTDLPIIALPNRPNATSMEESNAIGKLVSSSIQLGADLAASGHAVSLAADERASFATKLKGDFEALSLAIANLPVGLIPFPDKAKAALQKLNTDVVHGVTSGNLDVAAIAADKDAVQASLAPAFTEGATSSFDKLQQ</sequence>
<evidence type="ECO:0000256" key="2">
    <source>
        <dbReference type="SAM" id="SignalP"/>
    </source>
</evidence>
<organism evidence="3 4">
    <name type="scientific">Coccomyxa subellipsoidea (strain C-169)</name>
    <name type="common">Green microalga</name>
    <dbReference type="NCBI Taxonomy" id="574566"/>
    <lineage>
        <taxon>Eukaryota</taxon>
        <taxon>Viridiplantae</taxon>
        <taxon>Chlorophyta</taxon>
        <taxon>core chlorophytes</taxon>
        <taxon>Trebouxiophyceae</taxon>
        <taxon>Trebouxiophyceae incertae sedis</taxon>
        <taxon>Coccomyxaceae</taxon>
        <taxon>Coccomyxa</taxon>
        <taxon>Coccomyxa subellipsoidea</taxon>
    </lineage>
</organism>